<keyword evidence="12 14" id="KW-0472">Membrane</keyword>
<dbReference type="GeneID" id="115269311"/>
<comment type="subcellular location">
    <subcellularLocation>
        <location evidence="3">Endoplasmic reticulum membrane</location>
        <topology evidence="3">Peripheral membrane protein</topology>
    </subcellularLocation>
    <subcellularLocation>
        <location evidence="2">Microsome membrane</location>
        <topology evidence="2">Peripheral membrane protein</topology>
    </subcellularLocation>
</comment>
<comment type="similarity">
    <text evidence="4 13">Belongs to the cytochrome P450 family.</text>
</comment>
<keyword evidence="7" id="KW-0256">Endoplasmic reticulum</keyword>
<evidence type="ECO:0008006" key="17">
    <source>
        <dbReference type="Google" id="ProtNLM"/>
    </source>
</evidence>
<dbReference type="Gene3D" id="1.10.630.10">
    <property type="entry name" value="Cytochrome P450"/>
    <property type="match status" value="1"/>
</dbReference>
<evidence type="ECO:0000256" key="1">
    <source>
        <dbReference type="ARBA" id="ARBA00001971"/>
    </source>
</evidence>
<evidence type="ECO:0000313" key="16">
    <source>
        <dbReference type="Proteomes" id="UP000069940"/>
    </source>
</evidence>
<dbReference type="InterPro" id="IPR002401">
    <property type="entry name" value="Cyt_P450_E_grp-I"/>
</dbReference>
<comment type="cofactor">
    <cofactor evidence="1">
        <name>heme</name>
        <dbReference type="ChEBI" id="CHEBI:30413"/>
    </cofactor>
</comment>
<keyword evidence="14" id="KW-1133">Transmembrane helix</keyword>
<evidence type="ECO:0000256" key="11">
    <source>
        <dbReference type="ARBA" id="ARBA00023033"/>
    </source>
</evidence>
<evidence type="ECO:0000256" key="6">
    <source>
        <dbReference type="ARBA" id="ARBA00022723"/>
    </source>
</evidence>
<dbReference type="PANTHER" id="PTHR24292:SF100">
    <property type="entry name" value="CYTOCHROME P450 6A16, ISOFORM B-RELATED"/>
    <property type="match status" value="1"/>
</dbReference>
<keyword evidence="5 13" id="KW-0349">Heme</keyword>
<dbReference type="Proteomes" id="UP000069940">
    <property type="component" value="Unassembled WGS sequence"/>
</dbReference>
<evidence type="ECO:0000256" key="12">
    <source>
        <dbReference type="ARBA" id="ARBA00023136"/>
    </source>
</evidence>
<dbReference type="PANTHER" id="PTHR24292">
    <property type="entry name" value="CYTOCHROME P450"/>
    <property type="match status" value="1"/>
</dbReference>
<evidence type="ECO:0000256" key="3">
    <source>
        <dbReference type="ARBA" id="ARBA00004406"/>
    </source>
</evidence>
<dbReference type="PRINTS" id="PR00463">
    <property type="entry name" value="EP450I"/>
</dbReference>
<keyword evidence="9 13" id="KW-0560">Oxidoreductase</keyword>
<proteinExistence type="inferred from homology"/>
<dbReference type="InterPro" id="IPR036396">
    <property type="entry name" value="Cyt_P450_sf"/>
</dbReference>
<protein>
    <recommendedName>
        <fullName evidence="17">Cytochrome P450</fullName>
    </recommendedName>
</protein>
<evidence type="ECO:0000313" key="15">
    <source>
        <dbReference type="EnsemblMetazoa" id="AALFPA23_023004.P34208"/>
    </source>
</evidence>
<keyword evidence="10 13" id="KW-0408">Iron</keyword>
<feature type="transmembrane region" description="Helical" evidence="14">
    <location>
        <begin position="6"/>
        <end position="27"/>
    </location>
</feature>
<dbReference type="EnsemblMetazoa" id="AALFPA23_023004.R34208">
    <property type="protein sequence ID" value="AALFPA23_023004.P34208"/>
    <property type="gene ID" value="AALFPA23_023004"/>
</dbReference>
<dbReference type="PROSITE" id="PS00086">
    <property type="entry name" value="CYTOCHROME_P450"/>
    <property type="match status" value="1"/>
</dbReference>
<reference evidence="15" key="2">
    <citation type="submission" date="2025-05" db="UniProtKB">
        <authorList>
            <consortium name="EnsemblMetazoa"/>
        </authorList>
    </citation>
    <scope>IDENTIFICATION</scope>
    <source>
        <strain evidence="15">Foshan</strain>
    </source>
</reference>
<dbReference type="CDD" id="cd11056">
    <property type="entry name" value="CYP6-like"/>
    <property type="match status" value="1"/>
</dbReference>
<sequence length="496" mass="57020">MISGAASILLVLLTVFTILGLYLRGVLQSRRVYWVRRRIPFVAWPHLLFGNVQGLWRDEHSATLGQRLYRDLKARRLAAGGFNLLASPSILVADADLAEELLVKDAGRFPDRGLHVDAHVDSLSETLFTLRGDRWSDRRDRLAPVFSEETIRRVFGTVASVADELRVEIRKNLGSREEDVHEWASRYVTHVMGTSVFGIRCRTIQVPNTEFRVNGRLAAEFSWMTLLKHWIGVTMPGFARKFGLRITEPTVENFYAGLCRATVLHRESYGFKKNDLLQLFIKLREEGQLTMEDVTTECYSFVKYGMETCTSVLTFCLYELSKNVVIQKRLRDEITHSLEDTDGQLTYEVIMSMTYLDQVVNETMRKYPPMDFLYRRSTQSRDNVPKGTLFVIPVYAFHHDPDHFPEPDKFNPERFSEKQTRTRHPYSYLPFGAGPRGCAGARFGLLVVKIGLVTLLRNFRFVWPGDPHHQGEVQFRPNALVLSPVEGSVRLRVERI</sequence>
<dbReference type="PRINTS" id="PR00385">
    <property type="entry name" value="P450"/>
</dbReference>
<evidence type="ECO:0000256" key="10">
    <source>
        <dbReference type="ARBA" id="ARBA00023004"/>
    </source>
</evidence>
<organism evidence="15 16">
    <name type="scientific">Aedes albopictus</name>
    <name type="common">Asian tiger mosquito</name>
    <name type="synonym">Stegomyia albopicta</name>
    <dbReference type="NCBI Taxonomy" id="7160"/>
    <lineage>
        <taxon>Eukaryota</taxon>
        <taxon>Metazoa</taxon>
        <taxon>Ecdysozoa</taxon>
        <taxon>Arthropoda</taxon>
        <taxon>Hexapoda</taxon>
        <taxon>Insecta</taxon>
        <taxon>Pterygota</taxon>
        <taxon>Neoptera</taxon>
        <taxon>Endopterygota</taxon>
        <taxon>Diptera</taxon>
        <taxon>Nematocera</taxon>
        <taxon>Culicoidea</taxon>
        <taxon>Culicidae</taxon>
        <taxon>Culicinae</taxon>
        <taxon>Aedini</taxon>
        <taxon>Aedes</taxon>
        <taxon>Stegomyia</taxon>
    </lineage>
</organism>
<dbReference type="InterPro" id="IPR050476">
    <property type="entry name" value="Insect_CytP450_Detox"/>
</dbReference>
<name>A0ABM1ZZB3_AEDAL</name>
<evidence type="ECO:0000256" key="4">
    <source>
        <dbReference type="ARBA" id="ARBA00010617"/>
    </source>
</evidence>
<evidence type="ECO:0000256" key="8">
    <source>
        <dbReference type="ARBA" id="ARBA00022848"/>
    </source>
</evidence>
<evidence type="ECO:0000256" key="13">
    <source>
        <dbReference type="RuleBase" id="RU000461"/>
    </source>
</evidence>
<evidence type="ECO:0000256" key="9">
    <source>
        <dbReference type="ARBA" id="ARBA00023002"/>
    </source>
</evidence>
<keyword evidence="16" id="KW-1185">Reference proteome</keyword>
<dbReference type="SUPFAM" id="SSF48264">
    <property type="entry name" value="Cytochrome P450"/>
    <property type="match status" value="1"/>
</dbReference>
<evidence type="ECO:0000256" key="14">
    <source>
        <dbReference type="SAM" id="Phobius"/>
    </source>
</evidence>
<evidence type="ECO:0000256" key="7">
    <source>
        <dbReference type="ARBA" id="ARBA00022824"/>
    </source>
</evidence>
<dbReference type="InterPro" id="IPR017972">
    <property type="entry name" value="Cyt_P450_CS"/>
</dbReference>
<evidence type="ECO:0000256" key="2">
    <source>
        <dbReference type="ARBA" id="ARBA00004174"/>
    </source>
</evidence>
<dbReference type="Pfam" id="PF00067">
    <property type="entry name" value="p450"/>
    <property type="match status" value="1"/>
</dbReference>
<dbReference type="RefSeq" id="XP_029733776.2">
    <property type="nucleotide sequence ID" value="XM_029877916.2"/>
</dbReference>
<keyword evidence="14" id="KW-0812">Transmembrane</keyword>
<dbReference type="InterPro" id="IPR001128">
    <property type="entry name" value="Cyt_P450"/>
</dbReference>
<keyword evidence="8" id="KW-0492">Microsome</keyword>
<keyword evidence="6 13" id="KW-0479">Metal-binding</keyword>
<reference evidence="16" key="1">
    <citation type="journal article" date="2015" name="Proc. Natl. Acad. Sci. U.S.A.">
        <title>Genome sequence of the Asian Tiger mosquito, Aedes albopictus, reveals insights into its biology, genetics, and evolution.</title>
        <authorList>
            <person name="Chen X.G."/>
            <person name="Jiang X."/>
            <person name="Gu J."/>
            <person name="Xu M."/>
            <person name="Wu Y."/>
            <person name="Deng Y."/>
            <person name="Zhang C."/>
            <person name="Bonizzoni M."/>
            <person name="Dermauw W."/>
            <person name="Vontas J."/>
            <person name="Armbruster P."/>
            <person name="Huang X."/>
            <person name="Yang Y."/>
            <person name="Zhang H."/>
            <person name="He W."/>
            <person name="Peng H."/>
            <person name="Liu Y."/>
            <person name="Wu K."/>
            <person name="Chen J."/>
            <person name="Lirakis M."/>
            <person name="Topalis P."/>
            <person name="Van Leeuwen T."/>
            <person name="Hall A.B."/>
            <person name="Jiang X."/>
            <person name="Thorpe C."/>
            <person name="Mueller R.L."/>
            <person name="Sun C."/>
            <person name="Waterhouse R.M."/>
            <person name="Yan G."/>
            <person name="Tu Z.J."/>
            <person name="Fang X."/>
            <person name="James A.A."/>
        </authorList>
    </citation>
    <scope>NUCLEOTIDE SEQUENCE [LARGE SCALE GENOMIC DNA]</scope>
    <source>
        <strain evidence="16">Foshan</strain>
    </source>
</reference>
<evidence type="ECO:0000256" key="5">
    <source>
        <dbReference type="ARBA" id="ARBA00022617"/>
    </source>
</evidence>
<accession>A0ABM1ZZB3</accession>
<keyword evidence="11 13" id="KW-0503">Monooxygenase</keyword>